<evidence type="ECO:0008006" key="7">
    <source>
        <dbReference type="Google" id="ProtNLM"/>
    </source>
</evidence>
<organism evidence="5 6">
    <name type="scientific">Neolewinella antarctica</name>
    <dbReference type="NCBI Taxonomy" id="442734"/>
    <lineage>
        <taxon>Bacteria</taxon>
        <taxon>Pseudomonadati</taxon>
        <taxon>Bacteroidota</taxon>
        <taxon>Saprospiria</taxon>
        <taxon>Saprospirales</taxon>
        <taxon>Lewinellaceae</taxon>
        <taxon>Neolewinella</taxon>
    </lineage>
</organism>
<comment type="similarity">
    <text evidence="1">Belongs to the NAD(P)-dependent epimerase/dehydratase family. SDR39U1 subfamily.</text>
</comment>
<dbReference type="SUPFAM" id="SSF51735">
    <property type="entry name" value="NAD(P)-binding Rossmann-fold domains"/>
    <property type="match status" value="1"/>
</dbReference>
<accession>A0ABX0X9C3</accession>
<dbReference type="InterPro" id="IPR036291">
    <property type="entry name" value="NAD(P)-bd_dom_sf"/>
</dbReference>
<dbReference type="InterPro" id="IPR010099">
    <property type="entry name" value="SDR39U1"/>
</dbReference>
<evidence type="ECO:0000259" key="4">
    <source>
        <dbReference type="Pfam" id="PF08338"/>
    </source>
</evidence>
<feature type="domain" description="DUF1731" evidence="4">
    <location>
        <begin position="270"/>
        <end position="316"/>
    </location>
</feature>
<evidence type="ECO:0000256" key="1">
    <source>
        <dbReference type="ARBA" id="ARBA00009353"/>
    </source>
</evidence>
<evidence type="ECO:0000313" key="6">
    <source>
        <dbReference type="Proteomes" id="UP000770785"/>
    </source>
</evidence>
<gene>
    <name evidence="5" type="ORF">GGR27_001326</name>
</gene>
<dbReference type="InterPro" id="IPR013549">
    <property type="entry name" value="DUF1731"/>
</dbReference>
<dbReference type="Gene3D" id="3.40.50.720">
    <property type="entry name" value="NAD(P)-binding Rossmann-like Domain"/>
    <property type="match status" value="1"/>
</dbReference>
<feature type="region of interest" description="Disordered" evidence="2">
    <location>
        <begin position="1"/>
        <end position="20"/>
    </location>
</feature>
<evidence type="ECO:0000256" key="2">
    <source>
        <dbReference type="SAM" id="MobiDB-lite"/>
    </source>
</evidence>
<keyword evidence="6" id="KW-1185">Reference proteome</keyword>
<dbReference type="Pfam" id="PF08338">
    <property type="entry name" value="DUF1731"/>
    <property type="match status" value="1"/>
</dbReference>
<dbReference type="Proteomes" id="UP000770785">
    <property type="component" value="Unassembled WGS sequence"/>
</dbReference>
<reference evidence="5 6" key="1">
    <citation type="submission" date="2020-03" db="EMBL/GenBank/DDBJ databases">
        <title>Genomic Encyclopedia of Type Strains, Phase IV (KMG-IV): sequencing the most valuable type-strain genomes for metagenomic binning, comparative biology and taxonomic classification.</title>
        <authorList>
            <person name="Goeker M."/>
        </authorList>
    </citation>
    <scope>NUCLEOTIDE SEQUENCE [LARGE SCALE GENOMIC DNA]</scope>
    <source>
        <strain evidence="5 6">DSM 105096</strain>
    </source>
</reference>
<feature type="domain" description="NAD-dependent epimerase/dehydratase" evidence="3">
    <location>
        <begin position="23"/>
        <end position="236"/>
    </location>
</feature>
<sequence length="318" mass="34552">MATIIQENTPSPTPPAPNHKGTVLIGGGSGFIGSHLSRHLTNIGYQVRILSRSPQPGGRYLTFKWDTETGELDPAALRDVDYVINLAGAGIADKRWTTKRKDVIIKSRTETTALLARGIAAMERKPKLYLSASAVGYYGDRADEVLTELDAPRSGFLSRSCILWEEATKMVADQGVPVFINRTGIVLHPEGGALEKMVLPLKVGTSTYFGSGQQYYSWIHLQDIIRTYSHAIEHKLTGVYNGVAPTPVRNKIFAEMLAPAAGKKALVIPAPAFALKLAMGEMSHTVLDSAYVSSEKLAETGFVFMHPELSQALMDLLG</sequence>
<proteinExistence type="inferred from homology"/>
<dbReference type="InterPro" id="IPR001509">
    <property type="entry name" value="Epimerase_deHydtase"/>
</dbReference>
<evidence type="ECO:0000259" key="3">
    <source>
        <dbReference type="Pfam" id="PF01370"/>
    </source>
</evidence>
<dbReference type="Pfam" id="PF01370">
    <property type="entry name" value="Epimerase"/>
    <property type="match status" value="1"/>
</dbReference>
<dbReference type="NCBIfam" id="TIGR01777">
    <property type="entry name" value="yfcH"/>
    <property type="match status" value="1"/>
</dbReference>
<protein>
    <recommendedName>
        <fullName evidence="7">TIGR01777 family protein</fullName>
    </recommendedName>
</protein>
<dbReference type="EMBL" id="JAATJH010000002">
    <property type="protein sequence ID" value="NJC25827.1"/>
    <property type="molecule type" value="Genomic_DNA"/>
</dbReference>
<dbReference type="PANTHER" id="PTHR11092">
    <property type="entry name" value="SUGAR NUCLEOTIDE EPIMERASE RELATED"/>
    <property type="match status" value="1"/>
</dbReference>
<feature type="compositionally biased region" description="Polar residues" evidence="2">
    <location>
        <begin position="1"/>
        <end position="10"/>
    </location>
</feature>
<comment type="caution">
    <text evidence="5">The sequence shown here is derived from an EMBL/GenBank/DDBJ whole genome shotgun (WGS) entry which is preliminary data.</text>
</comment>
<name>A0ABX0X9C3_9BACT</name>
<dbReference type="PANTHER" id="PTHR11092:SF0">
    <property type="entry name" value="EPIMERASE FAMILY PROTEIN SDR39U1"/>
    <property type="match status" value="1"/>
</dbReference>
<evidence type="ECO:0000313" key="5">
    <source>
        <dbReference type="EMBL" id="NJC25827.1"/>
    </source>
</evidence>
<dbReference type="RefSeq" id="WP_168036603.1">
    <property type="nucleotide sequence ID" value="NZ_JAATJH010000002.1"/>
</dbReference>